<dbReference type="OrthoDB" id="9788468at2"/>
<evidence type="ECO:0000313" key="5">
    <source>
        <dbReference type="Proteomes" id="UP000198534"/>
    </source>
</evidence>
<evidence type="ECO:0000313" key="4">
    <source>
        <dbReference type="EMBL" id="SDW55083.1"/>
    </source>
</evidence>
<dbReference type="RefSeq" id="WP_091737327.1">
    <property type="nucleotide sequence ID" value="NZ_FNNQ01000004.1"/>
</dbReference>
<feature type="domain" description="VOC" evidence="3">
    <location>
        <begin position="9"/>
        <end position="137"/>
    </location>
</feature>
<protein>
    <submittedName>
        <fullName evidence="4">Methylmalonyl-CoA epimerase</fullName>
    </submittedName>
</protein>
<organism evidence="4 5">
    <name type="scientific">Marininema mesophilum</name>
    <dbReference type="NCBI Taxonomy" id="1048340"/>
    <lineage>
        <taxon>Bacteria</taxon>
        <taxon>Bacillati</taxon>
        <taxon>Bacillota</taxon>
        <taxon>Bacilli</taxon>
        <taxon>Bacillales</taxon>
        <taxon>Thermoactinomycetaceae</taxon>
        <taxon>Marininema</taxon>
    </lineage>
</organism>
<dbReference type="PANTHER" id="PTHR43048">
    <property type="entry name" value="METHYLMALONYL-COA EPIMERASE"/>
    <property type="match status" value="1"/>
</dbReference>
<dbReference type="GO" id="GO:0004493">
    <property type="term" value="F:methylmalonyl-CoA epimerase activity"/>
    <property type="evidence" value="ECO:0007669"/>
    <property type="project" value="TreeGrafter"/>
</dbReference>
<dbReference type="Proteomes" id="UP000198534">
    <property type="component" value="Unassembled WGS sequence"/>
</dbReference>
<name>A0A1H2UFZ8_9BACL</name>
<dbReference type="CDD" id="cd07249">
    <property type="entry name" value="MMCE"/>
    <property type="match status" value="1"/>
</dbReference>
<dbReference type="InterPro" id="IPR017515">
    <property type="entry name" value="MeMalonyl-CoA_epimerase"/>
</dbReference>
<evidence type="ECO:0000256" key="2">
    <source>
        <dbReference type="ARBA" id="ARBA00022723"/>
    </source>
</evidence>
<dbReference type="AlphaFoldDB" id="A0A1H2UFZ8"/>
<dbReference type="PANTHER" id="PTHR43048:SF3">
    <property type="entry name" value="METHYLMALONYL-COA EPIMERASE, MITOCHONDRIAL"/>
    <property type="match status" value="1"/>
</dbReference>
<dbReference type="InterPro" id="IPR051785">
    <property type="entry name" value="MMCE/EMCE_epimerase"/>
</dbReference>
<accession>A0A1H2UFZ8</accession>
<dbReference type="Pfam" id="PF13669">
    <property type="entry name" value="Glyoxalase_4"/>
    <property type="match status" value="1"/>
</dbReference>
<comment type="similarity">
    <text evidence="1">Belongs to the methylmalonyl-CoA epimerase family.</text>
</comment>
<dbReference type="GO" id="GO:0046491">
    <property type="term" value="P:L-methylmalonyl-CoA metabolic process"/>
    <property type="evidence" value="ECO:0007669"/>
    <property type="project" value="TreeGrafter"/>
</dbReference>
<dbReference type="PROSITE" id="PS51819">
    <property type="entry name" value="VOC"/>
    <property type="match status" value="1"/>
</dbReference>
<keyword evidence="5" id="KW-1185">Reference proteome</keyword>
<gene>
    <name evidence="4" type="ORF">SAMN05444487_10494</name>
</gene>
<dbReference type="STRING" id="1048340.SAMN05444487_10494"/>
<reference evidence="4 5" key="1">
    <citation type="submission" date="2016-10" db="EMBL/GenBank/DDBJ databases">
        <authorList>
            <person name="de Groot N.N."/>
        </authorList>
    </citation>
    <scope>NUCLEOTIDE SEQUENCE [LARGE SCALE GENOMIC DNA]</scope>
    <source>
        <strain evidence="4 5">DSM 45610</strain>
    </source>
</reference>
<dbReference type="Gene3D" id="3.10.180.10">
    <property type="entry name" value="2,3-Dihydroxybiphenyl 1,2-Dioxygenase, domain 1"/>
    <property type="match status" value="1"/>
</dbReference>
<keyword evidence="2" id="KW-0479">Metal-binding</keyword>
<proteinExistence type="inferred from homology"/>
<dbReference type="InterPro" id="IPR029068">
    <property type="entry name" value="Glyas_Bleomycin-R_OHBP_Dase"/>
</dbReference>
<dbReference type="InterPro" id="IPR037523">
    <property type="entry name" value="VOC_core"/>
</dbReference>
<dbReference type="NCBIfam" id="TIGR03081">
    <property type="entry name" value="metmalonyl_epim"/>
    <property type="match status" value="1"/>
</dbReference>
<sequence length="147" mass="16090">MSNSLDPQKIDHIGIAVRSLETALPLYRDVLGLSYLGTERVDSEHVRVAFFKLGETKLELLEPTSEESAIARFIEKKGEGIHHIALRVEGIEGGLNKLSEAGLRLIHEQPKVGAGKAQVAFVHPRSTGGVLYELCEPVLGDQLRQKG</sequence>
<dbReference type="SUPFAM" id="SSF54593">
    <property type="entry name" value="Glyoxalase/Bleomycin resistance protein/Dihydroxybiphenyl dioxygenase"/>
    <property type="match status" value="1"/>
</dbReference>
<dbReference type="GO" id="GO:0046872">
    <property type="term" value="F:metal ion binding"/>
    <property type="evidence" value="ECO:0007669"/>
    <property type="project" value="UniProtKB-KW"/>
</dbReference>
<dbReference type="EMBL" id="FNNQ01000004">
    <property type="protein sequence ID" value="SDW55083.1"/>
    <property type="molecule type" value="Genomic_DNA"/>
</dbReference>
<evidence type="ECO:0000259" key="3">
    <source>
        <dbReference type="PROSITE" id="PS51819"/>
    </source>
</evidence>
<evidence type="ECO:0000256" key="1">
    <source>
        <dbReference type="ARBA" id="ARBA00009308"/>
    </source>
</evidence>